<organism evidence="1 2">
    <name type="scientific">Candidatus Iainarchaeum sp</name>
    <dbReference type="NCBI Taxonomy" id="3101447"/>
    <lineage>
        <taxon>Archaea</taxon>
        <taxon>Candidatus Iainarchaeota</taxon>
        <taxon>Candidatus Iainarchaeia</taxon>
        <taxon>Candidatus Iainarchaeales</taxon>
        <taxon>Candidatus Iainarchaeaceae</taxon>
        <taxon>Candidatus Iainarchaeum</taxon>
    </lineage>
</organism>
<protein>
    <submittedName>
        <fullName evidence="1">Uncharacterized protein</fullName>
    </submittedName>
</protein>
<evidence type="ECO:0000313" key="1">
    <source>
        <dbReference type="EMBL" id="HIH09691.1"/>
    </source>
</evidence>
<dbReference type="Proteomes" id="UP000565078">
    <property type="component" value="Unassembled WGS sequence"/>
</dbReference>
<comment type="caution">
    <text evidence="1">The sequence shown here is derived from an EMBL/GenBank/DDBJ whole genome shotgun (WGS) entry which is preliminary data.</text>
</comment>
<accession>A0A7J4IVZ4</accession>
<sequence>MLQITNEFRPFRLKISHKEPVKMKIAIKNLSGKPELVSYSMVLPSTLTLDDASFKSQHSAKIGELAGGKTFEEFFELYPRPVCEAGVHTITIKATEHYRSYEYVQRAYTKKAELNVDG</sequence>
<dbReference type="AlphaFoldDB" id="A0A7J4IVZ4"/>
<name>A0A7J4IVZ4_9ARCH</name>
<reference evidence="2" key="1">
    <citation type="journal article" date="2020" name="bioRxiv">
        <title>A rank-normalized archaeal taxonomy based on genome phylogeny resolves widespread incomplete and uneven classifications.</title>
        <authorList>
            <person name="Rinke C."/>
            <person name="Chuvochina M."/>
            <person name="Mussig A.J."/>
            <person name="Chaumeil P.-A."/>
            <person name="Waite D.W."/>
            <person name="Whitman W.B."/>
            <person name="Parks D.H."/>
            <person name="Hugenholtz P."/>
        </authorList>
    </citation>
    <scope>NUCLEOTIDE SEQUENCE [LARGE SCALE GENOMIC DNA]</scope>
</reference>
<gene>
    <name evidence="1" type="ORF">HA254_03385</name>
</gene>
<dbReference type="EMBL" id="DUGC01000054">
    <property type="protein sequence ID" value="HIH09691.1"/>
    <property type="molecule type" value="Genomic_DNA"/>
</dbReference>
<evidence type="ECO:0000313" key="2">
    <source>
        <dbReference type="Proteomes" id="UP000565078"/>
    </source>
</evidence>
<proteinExistence type="predicted"/>